<sequence length="290" mass="32218">MAENKYMASPNSDIPLLFEHVFGVNFTRAALSGETPTKEKWVQPLFNSRNDALLFQDLLIGRLMIDPTSTDKLETELLGSNMNYDISQAVLLKLRDEVETFLKDPSTRVQGSGSVLELCGLGCAGVPLMYDSYNQSMTATDLVKYLNSLTIDSRASLKIYVSSNSSAAACNYCFNSIQELRDQFAISLKEDSNFLASLIGTKGSLAAELYKALNSQGPDPEYDYSHTEVYGYLFPFLSVGAEAYGVDVETKTLSKWMTPSMAAITPALTKDKEYYQRVLVRRSLTKARMQ</sequence>
<dbReference type="Proteomes" id="UP001595962">
    <property type="component" value="Unassembled WGS sequence"/>
</dbReference>
<name>A0ABV9JPJ6_9GAMM</name>
<organism evidence="1 2">
    <name type="scientific">Rheinheimera marina</name>
    <dbReference type="NCBI Taxonomy" id="1774958"/>
    <lineage>
        <taxon>Bacteria</taxon>
        <taxon>Pseudomonadati</taxon>
        <taxon>Pseudomonadota</taxon>
        <taxon>Gammaproteobacteria</taxon>
        <taxon>Chromatiales</taxon>
        <taxon>Chromatiaceae</taxon>
        <taxon>Rheinheimera</taxon>
    </lineage>
</organism>
<dbReference type="RefSeq" id="WP_377335019.1">
    <property type="nucleotide sequence ID" value="NZ_JBHSGB010000012.1"/>
</dbReference>
<protein>
    <submittedName>
        <fullName evidence="1">Uncharacterized protein</fullName>
    </submittedName>
</protein>
<evidence type="ECO:0000313" key="2">
    <source>
        <dbReference type="Proteomes" id="UP001595962"/>
    </source>
</evidence>
<keyword evidence="2" id="KW-1185">Reference proteome</keyword>
<proteinExistence type="predicted"/>
<comment type="caution">
    <text evidence="1">The sequence shown here is derived from an EMBL/GenBank/DDBJ whole genome shotgun (WGS) entry which is preliminary data.</text>
</comment>
<accession>A0ABV9JPJ6</accession>
<reference evidence="2" key="1">
    <citation type="journal article" date="2019" name="Int. J. Syst. Evol. Microbiol.">
        <title>The Global Catalogue of Microorganisms (GCM) 10K type strain sequencing project: providing services to taxonomists for standard genome sequencing and annotation.</title>
        <authorList>
            <consortium name="The Broad Institute Genomics Platform"/>
            <consortium name="The Broad Institute Genome Sequencing Center for Infectious Disease"/>
            <person name="Wu L."/>
            <person name="Ma J."/>
        </authorList>
    </citation>
    <scope>NUCLEOTIDE SEQUENCE [LARGE SCALE GENOMIC DNA]</scope>
    <source>
        <strain evidence="2">DT28</strain>
    </source>
</reference>
<gene>
    <name evidence="1" type="ORF">ACFO3I_14295</name>
</gene>
<dbReference type="EMBL" id="JBHSGB010000012">
    <property type="protein sequence ID" value="MFC4656182.1"/>
    <property type="molecule type" value="Genomic_DNA"/>
</dbReference>
<evidence type="ECO:0000313" key="1">
    <source>
        <dbReference type="EMBL" id="MFC4656182.1"/>
    </source>
</evidence>